<comment type="caution">
    <text evidence="1">The sequence shown here is derived from an EMBL/GenBank/DDBJ whole genome shotgun (WGS) entry which is preliminary data.</text>
</comment>
<gene>
    <name evidence="1" type="ORF">UMC4404_09381</name>
</gene>
<evidence type="ECO:0000313" key="1">
    <source>
        <dbReference type="EMBL" id="CEO32958.1"/>
    </source>
</evidence>
<sequence length="103" mass="12583">MLKKFCRCGKIIPQEISMCYDCEAKFNNRQQKVYKDYRKRRVDFKEQKFYCSKEWKFTRDSVRQRDNGICKLCDDNLSDVVHHIETLKDCWSKRLNMNNLICL</sequence>
<keyword evidence="1" id="KW-0255">Endonuclease</keyword>
<proteinExistence type="predicted"/>
<name>A0A9P1P982_PARSO</name>
<dbReference type="Proteomes" id="UP000049685">
    <property type="component" value="Unassembled WGS sequence"/>
</dbReference>
<keyword evidence="1" id="KW-0378">Hydrolase</keyword>
<protein>
    <submittedName>
        <fullName evidence="1">HNH endonuclease domain protein</fullName>
    </submittedName>
</protein>
<dbReference type="RefSeq" id="WP_206541696.1">
    <property type="nucleotide sequence ID" value="NZ_CDNY01000003.1"/>
</dbReference>
<dbReference type="EMBL" id="CDNY01000003">
    <property type="protein sequence ID" value="CEO32958.1"/>
    <property type="molecule type" value="Genomic_DNA"/>
</dbReference>
<keyword evidence="1" id="KW-0540">Nuclease</keyword>
<dbReference type="GO" id="GO:0004519">
    <property type="term" value="F:endonuclease activity"/>
    <property type="evidence" value="ECO:0007669"/>
    <property type="project" value="UniProtKB-KW"/>
</dbReference>
<accession>A0A9P1P982</accession>
<organism evidence="1 2">
    <name type="scientific">Paraclostridium sordellii</name>
    <name type="common">Clostridium sordellii</name>
    <dbReference type="NCBI Taxonomy" id="1505"/>
    <lineage>
        <taxon>Bacteria</taxon>
        <taxon>Bacillati</taxon>
        <taxon>Bacillota</taxon>
        <taxon>Clostridia</taxon>
        <taxon>Peptostreptococcales</taxon>
        <taxon>Peptostreptococcaceae</taxon>
        <taxon>Paraclostridium</taxon>
    </lineage>
</organism>
<evidence type="ECO:0000313" key="2">
    <source>
        <dbReference type="Proteomes" id="UP000049685"/>
    </source>
</evidence>
<dbReference type="AlphaFoldDB" id="A0A9P1P982"/>
<reference evidence="2" key="1">
    <citation type="submission" date="2015-01" db="EMBL/GenBank/DDBJ databases">
        <authorList>
            <person name="Aslett A.Martin."/>
            <person name="De Silva Nishadi"/>
        </authorList>
    </citation>
    <scope>NUCLEOTIDE SEQUENCE [LARGE SCALE GENOMIC DNA]</scope>
    <source>
        <strain evidence="2">UMC4404</strain>
    </source>
</reference>